<dbReference type="AlphaFoldDB" id="A0A8B6HMF1"/>
<dbReference type="EMBL" id="UYJE01010244">
    <property type="protein sequence ID" value="VDI81185.1"/>
    <property type="molecule type" value="Genomic_DNA"/>
</dbReference>
<dbReference type="SUPFAM" id="SSF56672">
    <property type="entry name" value="DNA/RNA polymerases"/>
    <property type="match status" value="1"/>
</dbReference>
<dbReference type="InterPro" id="IPR043502">
    <property type="entry name" value="DNA/RNA_pol_sf"/>
</dbReference>
<reference evidence="1" key="1">
    <citation type="submission" date="2018-11" db="EMBL/GenBank/DDBJ databases">
        <authorList>
            <person name="Alioto T."/>
            <person name="Alioto T."/>
        </authorList>
    </citation>
    <scope>NUCLEOTIDE SEQUENCE</scope>
</reference>
<sequence length="430" mass="49465">MQAFLKTFIDVNGKSSVLEPCSSKFHVSDCEQDKHLFKITKDDDKPSLSIEDRRFLELMDTEMKRDDNSHNWIAPLPFKPNRKQLPNNRTQALHRARSFDATLRKDPVKRQHVNEFMTALFENGHAERAPVLEPNSECWYLPLFGIYHPQKKDRIRIVFDSSAKFQGLSLNDVLMTGPNLTNNLLGVLIRFRTEKVAVIADLQQMFYSFYVRSDHRDYLRFVWHENNDLTKELVDFRMKVHVFGNSPSPAVATCGLQKTADIAGEMSGMDVKEYIYRNFYVDDALSSHSSSEEAVSLLKRAKSALLEEGNLRLHKICSNSSKVLSAFEKDDLAKDLKKLDFNQGDELPLQRSLGVCWNLCEDAFTYRVTQDEKPYTRRGVLSIIIGLYDPLGFASPVTLAGKLLLREAMTEQLDWDQPLPDEFRSNFETH</sequence>
<dbReference type="PANTHER" id="PTHR47331:SF6">
    <property type="entry name" value="DOUBLECORTIN DOMAIN-CONTAINING PROTEIN"/>
    <property type="match status" value="1"/>
</dbReference>
<protein>
    <recommendedName>
        <fullName evidence="3">Reverse transcriptase domain-containing protein</fullName>
    </recommendedName>
</protein>
<organism evidence="1 2">
    <name type="scientific">Mytilus galloprovincialis</name>
    <name type="common">Mediterranean mussel</name>
    <dbReference type="NCBI Taxonomy" id="29158"/>
    <lineage>
        <taxon>Eukaryota</taxon>
        <taxon>Metazoa</taxon>
        <taxon>Spiralia</taxon>
        <taxon>Lophotrochozoa</taxon>
        <taxon>Mollusca</taxon>
        <taxon>Bivalvia</taxon>
        <taxon>Autobranchia</taxon>
        <taxon>Pteriomorphia</taxon>
        <taxon>Mytilida</taxon>
        <taxon>Mytiloidea</taxon>
        <taxon>Mytilidae</taxon>
        <taxon>Mytilinae</taxon>
        <taxon>Mytilus</taxon>
    </lineage>
</organism>
<dbReference type="Pfam" id="PF05380">
    <property type="entry name" value="Peptidase_A17"/>
    <property type="match status" value="1"/>
</dbReference>
<keyword evidence="2" id="KW-1185">Reference proteome</keyword>
<dbReference type="PANTHER" id="PTHR47331">
    <property type="entry name" value="PHD-TYPE DOMAIN-CONTAINING PROTEIN"/>
    <property type="match status" value="1"/>
</dbReference>
<dbReference type="InterPro" id="IPR008042">
    <property type="entry name" value="Retrotrans_Pao"/>
</dbReference>
<dbReference type="Proteomes" id="UP000596742">
    <property type="component" value="Unassembled WGS sequence"/>
</dbReference>
<name>A0A8B6HMF1_MYTGA</name>
<proteinExistence type="predicted"/>
<evidence type="ECO:0008006" key="3">
    <source>
        <dbReference type="Google" id="ProtNLM"/>
    </source>
</evidence>
<evidence type="ECO:0000313" key="2">
    <source>
        <dbReference type="Proteomes" id="UP000596742"/>
    </source>
</evidence>
<gene>
    <name evidence="1" type="ORF">MGAL_10B038449</name>
</gene>
<comment type="caution">
    <text evidence="1">The sequence shown here is derived from an EMBL/GenBank/DDBJ whole genome shotgun (WGS) entry which is preliminary data.</text>
</comment>
<dbReference type="OrthoDB" id="6434680at2759"/>
<evidence type="ECO:0000313" key="1">
    <source>
        <dbReference type="EMBL" id="VDI81185.1"/>
    </source>
</evidence>
<accession>A0A8B6HMF1</accession>